<feature type="transmembrane region" description="Helical" evidence="6">
    <location>
        <begin position="98"/>
        <end position="121"/>
    </location>
</feature>
<organism evidence="8 9">
    <name type="scientific">Vibrio marisflavi CECT 7928</name>
    <dbReference type="NCBI Taxonomy" id="634439"/>
    <lineage>
        <taxon>Bacteria</taxon>
        <taxon>Pseudomonadati</taxon>
        <taxon>Pseudomonadota</taxon>
        <taxon>Gammaproteobacteria</taxon>
        <taxon>Vibrionales</taxon>
        <taxon>Vibrionaceae</taxon>
        <taxon>Vibrio</taxon>
    </lineage>
</organism>
<keyword evidence="2" id="KW-0813">Transport</keyword>
<keyword evidence="9" id="KW-1185">Reference proteome</keyword>
<comment type="caution">
    <text evidence="8">The sequence shown here is derived from an EMBL/GenBank/DDBJ whole genome shotgun (WGS) entry which is preliminary data.</text>
</comment>
<feature type="transmembrane region" description="Helical" evidence="6">
    <location>
        <begin position="7"/>
        <end position="23"/>
    </location>
</feature>
<evidence type="ECO:0000256" key="5">
    <source>
        <dbReference type="ARBA" id="ARBA00023136"/>
    </source>
</evidence>
<keyword evidence="3 6" id="KW-0812">Transmembrane</keyword>
<evidence type="ECO:0000256" key="2">
    <source>
        <dbReference type="ARBA" id="ARBA00022448"/>
    </source>
</evidence>
<gene>
    <name evidence="8" type="ORF">VMF7928_01655</name>
</gene>
<feature type="transmembrane region" description="Helical" evidence="6">
    <location>
        <begin position="365"/>
        <end position="383"/>
    </location>
</feature>
<feature type="transmembrane region" description="Helical" evidence="6">
    <location>
        <begin position="43"/>
        <end position="62"/>
    </location>
</feature>
<evidence type="ECO:0000313" key="9">
    <source>
        <dbReference type="Proteomes" id="UP000838748"/>
    </source>
</evidence>
<accession>A0ABM9A2J8</accession>
<evidence type="ECO:0000256" key="4">
    <source>
        <dbReference type="ARBA" id="ARBA00022989"/>
    </source>
</evidence>
<dbReference type="PANTHER" id="PTHR42718:SF9">
    <property type="entry name" value="MAJOR FACILITATOR SUPERFAMILY MULTIDRUG TRANSPORTER MFSC"/>
    <property type="match status" value="1"/>
</dbReference>
<reference evidence="8" key="1">
    <citation type="submission" date="2021-11" db="EMBL/GenBank/DDBJ databases">
        <authorList>
            <person name="Rodrigo-Torres L."/>
            <person name="Arahal R. D."/>
            <person name="Lucena T."/>
        </authorList>
    </citation>
    <scope>NUCLEOTIDE SEQUENCE</scope>
    <source>
        <strain evidence="8">CECT 7928</strain>
    </source>
</reference>
<dbReference type="Proteomes" id="UP000838748">
    <property type="component" value="Unassembled WGS sequence"/>
</dbReference>
<evidence type="ECO:0000256" key="1">
    <source>
        <dbReference type="ARBA" id="ARBA00004141"/>
    </source>
</evidence>
<keyword evidence="4 6" id="KW-1133">Transmembrane helix</keyword>
<feature type="transmembrane region" description="Helical" evidence="6">
    <location>
        <begin position="246"/>
        <end position="263"/>
    </location>
</feature>
<dbReference type="InterPro" id="IPR020846">
    <property type="entry name" value="MFS_dom"/>
</dbReference>
<dbReference type="RefSeq" id="WP_237360997.1">
    <property type="nucleotide sequence ID" value="NZ_CAKLDM010000002.1"/>
</dbReference>
<feature type="transmembrane region" description="Helical" evidence="6">
    <location>
        <begin position="213"/>
        <end position="234"/>
    </location>
</feature>
<feature type="transmembrane region" description="Helical" evidence="6">
    <location>
        <begin position="303"/>
        <end position="325"/>
    </location>
</feature>
<dbReference type="SUPFAM" id="SSF103473">
    <property type="entry name" value="MFS general substrate transporter"/>
    <property type="match status" value="1"/>
</dbReference>
<dbReference type="PROSITE" id="PS50850">
    <property type="entry name" value="MFS"/>
    <property type="match status" value="1"/>
</dbReference>
<dbReference type="InterPro" id="IPR036259">
    <property type="entry name" value="MFS_trans_sf"/>
</dbReference>
<dbReference type="Pfam" id="PF07690">
    <property type="entry name" value="MFS_1"/>
    <property type="match status" value="1"/>
</dbReference>
<feature type="transmembrane region" description="Helical" evidence="6">
    <location>
        <begin position="74"/>
        <end position="92"/>
    </location>
</feature>
<keyword evidence="5 6" id="KW-0472">Membrane</keyword>
<dbReference type="Gene3D" id="1.20.1720.10">
    <property type="entry name" value="Multidrug resistance protein D"/>
    <property type="match status" value="1"/>
</dbReference>
<protein>
    <recommendedName>
        <fullName evidence="7">Major facilitator superfamily (MFS) profile domain-containing protein</fullName>
    </recommendedName>
</protein>
<dbReference type="InterPro" id="IPR011701">
    <property type="entry name" value="MFS"/>
</dbReference>
<evidence type="ECO:0000256" key="6">
    <source>
        <dbReference type="SAM" id="Phobius"/>
    </source>
</evidence>
<name>A0ABM9A2J8_9VIBR</name>
<proteinExistence type="predicted"/>
<dbReference type="EMBL" id="CAKLDM010000002">
    <property type="protein sequence ID" value="CAH0538768.1"/>
    <property type="molecule type" value="Genomic_DNA"/>
</dbReference>
<feature type="transmembrane region" description="Helical" evidence="6">
    <location>
        <begin position="337"/>
        <end position="359"/>
    </location>
</feature>
<evidence type="ECO:0000313" key="8">
    <source>
        <dbReference type="EMBL" id="CAH0538768.1"/>
    </source>
</evidence>
<evidence type="ECO:0000259" key="7">
    <source>
        <dbReference type="PROSITE" id="PS50850"/>
    </source>
</evidence>
<feature type="domain" description="Major facilitator superfamily (MFS) profile" evidence="7">
    <location>
        <begin position="1"/>
        <end position="387"/>
    </location>
</feature>
<dbReference type="PANTHER" id="PTHR42718">
    <property type="entry name" value="MAJOR FACILITATOR SUPERFAMILY MULTIDRUG TRANSPORTER MFSC"/>
    <property type="match status" value="1"/>
</dbReference>
<sequence>MSLNTRFMVYFPMLFMATFWGLMKVGLPIFPTMPSLLNTSEDTVRFIISLSFIFGGLSPLIWGPLIDKMQMKRFIELVCVVGGVALVLASFANNIVFFGILFVLASAFVSGLSVCSRAFPVTYLKDPEQVKHALSLTSFGGYSAAFLTPLLSGWISTWLGWRAVFLIIPIWLVAMFFLVRSLPGQSQSSGSLTFKQSLKQMGAHFQNRVFRKALIVVMCMASVIQSYYIAVPFWLTPVYHIQPDQVAYYLLPTLLPGIIYPPFSNYMIQKLGERFILNSMKACFLLAGVSAFVLSFAGNTISWLWLVPGFLATLYSVALIPILLFHTFNTIEEGKSSASGLIGVATYVSGGIGMLITVYINLHNFYWEGVFILVAALVSFWALKGVVKLPAKQ</sequence>
<evidence type="ECO:0000256" key="3">
    <source>
        <dbReference type="ARBA" id="ARBA00022692"/>
    </source>
</evidence>
<feature type="transmembrane region" description="Helical" evidence="6">
    <location>
        <begin position="133"/>
        <end position="155"/>
    </location>
</feature>
<feature type="transmembrane region" description="Helical" evidence="6">
    <location>
        <begin position="161"/>
        <end position="179"/>
    </location>
</feature>
<comment type="subcellular location">
    <subcellularLocation>
        <location evidence="1">Membrane</location>
        <topology evidence="1">Multi-pass membrane protein</topology>
    </subcellularLocation>
</comment>
<feature type="transmembrane region" description="Helical" evidence="6">
    <location>
        <begin position="275"/>
        <end position="297"/>
    </location>
</feature>